<sequence>MDNKLKATINYLISEAPEVTPKKLQKLLYYVQSWHLALTAENVSEDFEQYLLFKADFEAWVHGPVIPEVYTCFKEFGGKVISKSPYFTDVEVDFNGDEIENINDVLEIYGKFNGSDLELLTHNELPWQEARKGLSPLESSNKKLSYKTIFEYYSTRLV</sequence>
<proteinExistence type="predicted"/>
<dbReference type="EMBL" id="FIHA01000016">
    <property type="protein sequence ID" value="CYU83911.1"/>
    <property type="molecule type" value="Genomic_DNA"/>
</dbReference>
<dbReference type="InterPro" id="IPR025272">
    <property type="entry name" value="SocA_Panacea"/>
</dbReference>
<reference evidence="4 5" key="1">
    <citation type="submission" date="2016-02" db="EMBL/GenBank/DDBJ databases">
        <authorList>
            <consortium name="Pathogen Informatics"/>
        </authorList>
    </citation>
    <scope>NUCLEOTIDE SEQUENCE [LARGE SCALE GENOMIC DNA]</scope>
    <source>
        <strain evidence="2 5">LSS27</strain>
        <strain evidence="3 4">LSS52</strain>
    </source>
</reference>
<dbReference type="RefSeq" id="WP_044692863.1">
    <property type="nucleotide sequence ID" value="NZ_CEDY01000002.1"/>
</dbReference>
<dbReference type="Proteomes" id="UP000072794">
    <property type="component" value="Unassembled WGS sequence"/>
</dbReference>
<accession>A0A123T2Z7</accession>
<dbReference type="Proteomes" id="UP000073390">
    <property type="component" value="Unassembled WGS sequence"/>
</dbReference>
<dbReference type="AlphaFoldDB" id="A0A123T2Z7"/>
<feature type="domain" description="Antitoxin SocA-like Panacea" evidence="1">
    <location>
        <begin position="24"/>
        <end position="128"/>
    </location>
</feature>
<evidence type="ECO:0000313" key="3">
    <source>
        <dbReference type="EMBL" id="CYU83911.1"/>
    </source>
</evidence>
<dbReference type="Pfam" id="PF13274">
    <property type="entry name" value="SocA_Panacea"/>
    <property type="match status" value="1"/>
</dbReference>
<name>A0A123T2Z7_STRSU</name>
<evidence type="ECO:0000313" key="5">
    <source>
        <dbReference type="Proteomes" id="UP000073390"/>
    </source>
</evidence>
<dbReference type="EMBL" id="FIGB01000002">
    <property type="protein sequence ID" value="CYU34938.1"/>
    <property type="molecule type" value="Genomic_DNA"/>
</dbReference>
<gene>
    <name evidence="2" type="ORF">ERS132389_00611</name>
    <name evidence="3" type="ORF">ERS132414_01028</name>
</gene>
<protein>
    <submittedName>
        <fullName evidence="3">Phage protein</fullName>
    </submittedName>
</protein>
<evidence type="ECO:0000259" key="1">
    <source>
        <dbReference type="Pfam" id="PF13274"/>
    </source>
</evidence>
<evidence type="ECO:0000313" key="4">
    <source>
        <dbReference type="Proteomes" id="UP000072794"/>
    </source>
</evidence>
<evidence type="ECO:0000313" key="2">
    <source>
        <dbReference type="EMBL" id="CYU34938.1"/>
    </source>
</evidence>
<organism evidence="3 4">
    <name type="scientific">Streptococcus suis</name>
    <dbReference type="NCBI Taxonomy" id="1307"/>
    <lineage>
        <taxon>Bacteria</taxon>
        <taxon>Bacillati</taxon>
        <taxon>Bacillota</taxon>
        <taxon>Bacilli</taxon>
        <taxon>Lactobacillales</taxon>
        <taxon>Streptococcaceae</taxon>
        <taxon>Streptococcus</taxon>
    </lineage>
</organism>